<evidence type="ECO:0008006" key="4">
    <source>
        <dbReference type="Google" id="ProtNLM"/>
    </source>
</evidence>
<evidence type="ECO:0000256" key="1">
    <source>
        <dbReference type="SAM" id="MobiDB-lite"/>
    </source>
</evidence>
<feature type="compositionally biased region" description="Basic residues" evidence="1">
    <location>
        <begin position="59"/>
        <end position="71"/>
    </location>
</feature>
<evidence type="ECO:0000313" key="2">
    <source>
        <dbReference type="EMBL" id="KAL3686834.1"/>
    </source>
</evidence>
<organism evidence="2 3">
    <name type="scientific">Riccia sorocarpa</name>
    <dbReference type="NCBI Taxonomy" id="122646"/>
    <lineage>
        <taxon>Eukaryota</taxon>
        <taxon>Viridiplantae</taxon>
        <taxon>Streptophyta</taxon>
        <taxon>Embryophyta</taxon>
        <taxon>Marchantiophyta</taxon>
        <taxon>Marchantiopsida</taxon>
        <taxon>Marchantiidae</taxon>
        <taxon>Marchantiales</taxon>
        <taxon>Ricciaceae</taxon>
        <taxon>Riccia</taxon>
    </lineage>
</organism>
<protein>
    <recommendedName>
        <fullName evidence="4">DUF4283 domain-containing protein</fullName>
    </recommendedName>
</protein>
<proteinExistence type="predicted"/>
<dbReference type="Proteomes" id="UP001633002">
    <property type="component" value="Unassembled WGS sequence"/>
</dbReference>
<evidence type="ECO:0000313" key="3">
    <source>
        <dbReference type="Proteomes" id="UP001633002"/>
    </source>
</evidence>
<feature type="region of interest" description="Disordered" evidence="1">
    <location>
        <begin position="156"/>
        <end position="187"/>
    </location>
</feature>
<reference evidence="2 3" key="1">
    <citation type="submission" date="2024-09" db="EMBL/GenBank/DDBJ databases">
        <title>Chromosome-scale assembly of Riccia sorocarpa.</title>
        <authorList>
            <person name="Paukszto L."/>
        </authorList>
    </citation>
    <scope>NUCLEOTIDE SEQUENCE [LARGE SCALE GENOMIC DNA]</scope>
    <source>
        <strain evidence="2">LP-2024</strain>
        <tissue evidence="2">Aerial parts of the thallus</tissue>
    </source>
</reference>
<dbReference type="AlphaFoldDB" id="A0ABD3H8I6"/>
<dbReference type="EMBL" id="JBJQOH010000004">
    <property type="protein sequence ID" value="KAL3686834.1"/>
    <property type="molecule type" value="Genomic_DNA"/>
</dbReference>
<gene>
    <name evidence="2" type="ORF">R1sor_013143</name>
</gene>
<name>A0ABD3H8I6_9MARC</name>
<feature type="compositionally biased region" description="Basic residues" evidence="1">
    <location>
        <begin position="79"/>
        <end position="88"/>
    </location>
</feature>
<sequence length="413" mass="46235">MVYVLPWDPGFNPNELRTRSVPIWVELSDVPPNCAAYGFAMLRSLGVLKTDMVETFRRTGQRRKQPQKPRPAKRELGRNRWRQRKRAKMEKEDFQTVHGKGKPAFKDPSFCIPTVIDNRFGVLQGEDDGEEDDIMWQIEEEEEQENRGVPGTLDEEIEEEEKSQPGHGADSNPLPRTGSQTGGLSKEGDVQMHEDNAENYTSFAEAERVNARPASSVEHEDKLHLSCASGNRLEFAEGRKKSRNLAGECEEGAEVCSARVWESRETKNRGLNNSWSDTNQKVVQAKEQPCMSSKEHKAELALRRVFHAGRVVIDYAPNERVGAALVLSQDHEVIDTGIKGDGSIAWARVKTEVGTIEIASIYASTKSICGPGWKTWSKVKGGSSSRITTTWNCPMIPRCRVVDQLSGEILTGR</sequence>
<feature type="region of interest" description="Disordered" evidence="1">
    <location>
        <begin position="57"/>
        <end position="105"/>
    </location>
</feature>
<comment type="caution">
    <text evidence="2">The sequence shown here is derived from an EMBL/GenBank/DDBJ whole genome shotgun (WGS) entry which is preliminary data.</text>
</comment>
<keyword evidence="3" id="KW-1185">Reference proteome</keyword>
<accession>A0ABD3H8I6</accession>